<evidence type="ECO:0000313" key="9">
    <source>
        <dbReference type="Proteomes" id="UP000266172"/>
    </source>
</evidence>
<dbReference type="GO" id="GO:0005975">
    <property type="term" value="P:carbohydrate metabolic process"/>
    <property type="evidence" value="ECO:0007669"/>
    <property type="project" value="InterPro"/>
</dbReference>
<evidence type="ECO:0000256" key="4">
    <source>
        <dbReference type="ARBA" id="ARBA00022801"/>
    </source>
</evidence>
<evidence type="ECO:0000313" key="8">
    <source>
        <dbReference type="EMBL" id="RGS41525.1"/>
    </source>
</evidence>
<dbReference type="Gene3D" id="3.20.20.300">
    <property type="entry name" value="Glycoside hydrolase, family 3, N-terminal domain"/>
    <property type="match status" value="1"/>
</dbReference>
<feature type="domain" description="Glycoside hydrolase family 3 N-terminal" evidence="7">
    <location>
        <begin position="94"/>
        <end position="426"/>
    </location>
</feature>
<accession>A0A395VAJ7</accession>
<evidence type="ECO:0000256" key="6">
    <source>
        <dbReference type="SAM" id="Phobius"/>
    </source>
</evidence>
<dbReference type="EMBL" id="QRVL01000002">
    <property type="protein sequence ID" value="RGS41525.1"/>
    <property type="molecule type" value="Genomic_DNA"/>
</dbReference>
<name>A0A395VAJ7_9FIRM</name>
<dbReference type="Pfam" id="PF00933">
    <property type="entry name" value="Glyco_hydro_3"/>
    <property type="match status" value="1"/>
</dbReference>
<dbReference type="RefSeq" id="WP_118096901.1">
    <property type="nucleotide sequence ID" value="NZ_CAKMUY010000011.1"/>
</dbReference>
<dbReference type="AlphaFoldDB" id="A0A395VAJ7"/>
<dbReference type="GO" id="GO:0004563">
    <property type="term" value="F:beta-N-acetylhexosaminidase activity"/>
    <property type="evidence" value="ECO:0007669"/>
    <property type="project" value="UniProtKB-EC"/>
</dbReference>
<comment type="similarity">
    <text evidence="2">Belongs to the glycosyl hydrolase 3 family.</text>
</comment>
<proteinExistence type="inferred from homology"/>
<reference evidence="8 9" key="1">
    <citation type="submission" date="2018-08" db="EMBL/GenBank/DDBJ databases">
        <title>A genome reference for cultivated species of the human gut microbiota.</title>
        <authorList>
            <person name="Zou Y."/>
            <person name="Xue W."/>
            <person name="Luo G."/>
        </authorList>
    </citation>
    <scope>NUCLEOTIDE SEQUENCE [LARGE SCALE GENOMIC DNA]</scope>
    <source>
        <strain evidence="8 9">AF22-12AC</strain>
    </source>
</reference>
<gene>
    <name evidence="8" type="ORF">DWX93_05240</name>
</gene>
<comment type="catalytic activity">
    <reaction evidence="1">
        <text>Hydrolysis of terminal non-reducing N-acetyl-D-hexosamine residues in N-acetyl-beta-D-hexosaminides.</text>
        <dbReference type="EC" id="3.2.1.52"/>
    </reaction>
</comment>
<dbReference type="InterPro" id="IPR036962">
    <property type="entry name" value="Glyco_hydro_3_N_sf"/>
</dbReference>
<dbReference type="GO" id="GO:0009254">
    <property type="term" value="P:peptidoglycan turnover"/>
    <property type="evidence" value="ECO:0007669"/>
    <property type="project" value="TreeGrafter"/>
</dbReference>
<dbReference type="Proteomes" id="UP000266172">
    <property type="component" value="Unassembled WGS sequence"/>
</dbReference>
<keyword evidence="5" id="KW-0326">Glycosidase</keyword>
<sequence>MNQEERRQRRQKDTKSAVIVCVIVVLILLVLVAGGVFLVGRLLPKGGGQNEGTDGTELPGENVAATEEVTEQPQTEVQTDPVEEQAAQLVSQMTLEDKIAQMFVITPNALTGYASGVTAAGDTTKEAYQSRPVGGIVYMADNLTDPEQTTTMLSNMQEIARERTGLPVFLCVDEEGGSVARIAGNDAFGVTDVGNMSDIGASGDVQNAYNAGSTIGSYLAALGFNVDFAPVADVLTNPDNQVLGQRSFGSDAQTVAGMVTSELQGLSAAGVYGTVKHFPGHGGTSGDSHDGAVSTDKTLEELMAEELVPFQSAIDGGVNFVMVGHISAPNVTGDNAPATLSKVLITDVLRGQMGYNGIVITDAMNMEAITGFYNSDKAAVLAVTAGADMILMPADYNTAYTGILNAVNDGTITEERINESVTRIVKAKLAMGQP</sequence>
<keyword evidence="6" id="KW-0472">Membrane</keyword>
<dbReference type="InterPro" id="IPR050226">
    <property type="entry name" value="NagZ_Beta-hexosaminidase"/>
</dbReference>
<dbReference type="InterPro" id="IPR017853">
    <property type="entry name" value="GH"/>
</dbReference>
<evidence type="ECO:0000256" key="3">
    <source>
        <dbReference type="ARBA" id="ARBA00012663"/>
    </source>
</evidence>
<dbReference type="InterPro" id="IPR001764">
    <property type="entry name" value="Glyco_hydro_3_N"/>
</dbReference>
<dbReference type="SUPFAM" id="SSF51445">
    <property type="entry name" value="(Trans)glycosidases"/>
    <property type="match status" value="1"/>
</dbReference>
<dbReference type="EC" id="3.2.1.52" evidence="3"/>
<dbReference type="PANTHER" id="PTHR30480:SF13">
    <property type="entry name" value="BETA-HEXOSAMINIDASE"/>
    <property type="match status" value="1"/>
</dbReference>
<keyword evidence="6" id="KW-1133">Transmembrane helix</keyword>
<organism evidence="8 9">
    <name type="scientific">Roseburia hominis</name>
    <dbReference type="NCBI Taxonomy" id="301301"/>
    <lineage>
        <taxon>Bacteria</taxon>
        <taxon>Bacillati</taxon>
        <taxon>Bacillota</taxon>
        <taxon>Clostridia</taxon>
        <taxon>Lachnospirales</taxon>
        <taxon>Lachnospiraceae</taxon>
        <taxon>Roseburia</taxon>
    </lineage>
</organism>
<evidence type="ECO:0000256" key="5">
    <source>
        <dbReference type="ARBA" id="ARBA00023295"/>
    </source>
</evidence>
<protein>
    <recommendedName>
        <fullName evidence="3">beta-N-acetylhexosaminidase</fullName>
        <ecNumber evidence="3">3.2.1.52</ecNumber>
    </recommendedName>
</protein>
<evidence type="ECO:0000256" key="2">
    <source>
        <dbReference type="ARBA" id="ARBA00005336"/>
    </source>
</evidence>
<keyword evidence="4 8" id="KW-0378">Hydrolase</keyword>
<comment type="caution">
    <text evidence="8">The sequence shown here is derived from an EMBL/GenBank/DDBJ whole genome shotgun (WGS) entry which is preliminary data.</text>
</comment>
<evidence type="ECO:0000259" key="7">
    <source>
        <dbReference type="Pfam" id="PF00933"/>
    </source>
</evidence>
<feature type="transmembrane region" description="Helical" evidence="6">
    <location>
        <begin position="16"/>
        <end position="40"/>
    </location>
</feature>
<dbReference type="PROSITE" id="PS00775">
    <property type="entry name" value="GLYCOSYL_HYDROL_F3"/>
    <property type="match status" value="1"/>
</dbReference>
<keyword evidence="6" id="KW-0812">Transmembrane</keyword>
<dbReference type="InterPro" id="IPR019800">
    <property type="entry name" value="Glyco_hydro_3_AS"/>
</dbReference>
<evidence type="ECO:0000256" key="1">
    <source>
        <dbReference type="ARBA" id="ARBA00001231"/>
    </source>
</evidence>
<dbReference type="PANTHER" id="PTHR30480">
    <property type="entry name" value="BETA-HEXOSAMINIDASE-RELATED"/>
    <property type="match status" value="1"/>
</dbReference>